<dbReference type="GO" id="GO:0004519">
    <property type="term" value="F:endonuclease activity"/>
    <property type="evidence" value="ECO:0007669"/>
    <property type="project" value="UniProtKB-KW"/>
</dbReference>
<dbReference type="GO" id="GO:0003677">
    <property type="term" value="F:DNA binding"/>
    <property type="evidence" value="ECO:0007669"/>
    <property type="project" value="UniProtKB-KW"/>
</dbReference>
<dbReference type="CDD" id="cd17257">
    <property type="entry name" value="RMtype1_S_EcoBI-TRD1-CR1_like"/>
    <property type="match status" value="1"/>
</dbReference>
<dbReference type="SUPFAM" id="SSF116734">
    <property type="entry name" value="DNA methylase specificity domain"/>
    <property type="match status" value="2"/>
</dbReference>
<evidence type="ECO:0000256" key="1">
    <source>
        <dbReference type="ARBA" id="ARBA00010923"/>
    </source>
</evidence>
<reference evidence="6" key="1">
    <citation type="submission" date="2023-06" db="EMBL/GenBank/DDBJ databases">
        <title>lsaBGC provides a comprehensive framework for evolutionary analysis of biosynthetic gene clusters within focal taxa.</title>
        <authorList>
            <person name="Salamzade R."/>
            <person name="Sandstrom S."/>
            <person name="Kalan L.R."/>
        </authorList>
    </citation>
    <scope>NUCLEOTIDE SEQUENCE</scope>
    <source>
        <strain evidence="6">P3-SID899</strain>
    </source>
</reference>
<dbReference type="AlphaFoldDB" id="A0AAP3AGH0"/>
<keyword evidence="3" id="KW-0238">DNA-binding</keyword>
<dbReference type="Proteomes" id="UP001205867">
    <property type="component" value="Unassembled WGS sequence"/>
</dbReference>
<protein>
    <submittedName>
        <fullName evidence="6">Restriction endonuclease subunit S</fullName>
        <ecNumber evidence="6">3.1.21.-</ecNumber>
    </submittedName>
</protein>
<keyword evidence="6" id="KW-0378">Hydrolase</keyword>
<dbReference type="Gene3D" id="3.90.220.20">
    <property type="entry name" value="DNA methylase specificity domains"/>
    <property type="match status" value="2"/>
</dbReference>
<proteinExistence type="inferred from homology"/>
<feature type="domain" description="Type I restriction modification DNA specificity" evidence="5">
    <location>
        <begin position="1"/>
        <end position="163"/>
    </location>
</feature>
<dbReference type="GO" id="GO:0016787">
    <property type="term" value="F:hydrolase activity"/>
    <property type="evidence" value="ECO:0007669"/>
    <property type="project" value="UniProtKB-KW"/>
</dbReference>
<organism evidence="6 7">
    <name type="scientific">Micrococcus luteus</name>
    <name type="common">Micrococcus lysodeikticus</name>
    <dbReference type="NCBI Taxonomy" id="1270"/>
    <lineage>
        <taxon>Bacteria</taxon>
        <taxon>Bacillati</taxon>
        <taxon>Actinomycetota</taxon>
        <taxon>Actinomycetes</taxon>
        <taxon>Micrococcales</taxon>
        <taxon>Micrococcaceae</taxon>
        <taxon>Micrococcus</taxon>
    </lineage>
</organism>
<feature type="domain" description="Type I restriction modification DNA specificity" evidence="5">
    <location>
        <begin position="297"/>
        <end position="378"/>
    </location>
</feature>
<gene>
    <name evidence="6" type="ORF">M3A82_005085</name>
</gene>
<comment type="similarity">
    <text evidence="1">Belongs to the type-I restriction system S methylase family.</text>
</comment>
<dbReference type="GO" id="GO:0009307">
    <property type="term" value="P:DNA restriction-modification system"/>
    <property type="evidence" value="ECO:0007669"/>
    <property type="project" value="UniProtKB-KW"/>
</dbReference>
<dbReference type="InterPro" id="IPR051212">
    <property type="entry name" value="Type-I_RE_S_subunit"/>
</dbReference>
<evidence type="ECO:0000259" key="5">
    <source>
        <dbReference type="Pfam" id="PF01420"/>
    </source>
</evidence>
<keyword evidence="6" id="KW-0255">Endonuclease</keyword>
<dbReference type="PANTHER" id="PTHR43140:SF1">
    <property type="entry name" value="TYPE I RESTRICTION ENZYME ECOKI SPECIFICITY SUBUNIT"/>
    <property type="match status" value="1"/>
</dbReference>
<comment type="subunit">
    <text evidence="4">The methyltransferase is composed of M and S polypeptides.</text>
</comment>
<dbReference type="EMBL" id="JALXKZ020000007">
    <property type="protein sequence ID" value="MCV7628716.1"/>
    <property type="molecule type" value="Genomic_DNA"/>
</dbReference>
<dbReference type="InterPro" id="IPR000055">
    <property type="entry name" value="Restrct_endonuc_typeI_TRD"/>
</dbReference>
<keyword evidence="2" id="KW-0680">Restriction system</keyword>
<keyword evidence="6" id="KW-0540">Nuclease</keyword>
<evidence type="ECO:0000256" key="3">
    <source>
        <dbReference type="ARBA" id="ARBA00023125"/>
    </source>
</evidence>
<comment type="caution">
    <text evidence="6">The sequence shown here is derived from an EMBL/GenBank/DDBJ whole genome shotgun (WGS) entry which is preliminary data.</text>
</comment>
<sequence>MSTWTIRRVGDMARLINGHPFDSDDFTPTGDVPLVRIRDITAADFETYVPQHTVPQDKVLKDGDVVIGMDGDFNVIRWRRGTAALNQRVCALRDTGVSDLRFLAYALPDHLKVINDLTYSTTVKHLSSGQVTRLRITAPDRDDQGRIADYLDRETATIDALIEKQRALVAGLRRRRVAAIVAATSGMQANGDRGESASSWLKDMPAHWSELPIKRILTDVQSGYWGSDEVGDGTDVRVVRVADFDRPTLSVGTAPTIRSVTPSERAKAALRRGDLLMEKSGGTGINPVGFVVSYESDEESIFANFIVRLRPRPDQHARFWLYALNGAYTSGLTWKSVNQTTGIQNLDMASFMSELFPVPPLDEQREIADHLDRETAKIDALIAKAERFIELAQERRAALITAAVTGQIEIPTED</sequence>
<accession>A0AAP3AGH0</accession>
<evidence type="ECO:0000313" key="6">
    <source>
        <dbReference type="EMBL" id="MCV7628716.1"/>
    </source>
</evidence>
<name>A0AAP3AGH0_MICLU</name>
<dbReference type="InterPro" id="IPR044946">
    <property type="entry name" value="Restrct_endonuc_typeI_TRD_sf"/>
</dbReference>
<dbReference type="EC" id="3.1.21.-" evidence="6"/>
<dbReference type="Pfam" id="PF01420">
    <property type="entry name" value="Methylase_S"/>
    <property type="match status" value="2"/>
</dbReference>
<dbReference type="PANTHER" id="PTHR43140">
    <property type="entry name" value="TYPE-1 RESTRICTION ENZYME ECOKI SPECIFICITY PROTEIN"/>
    <property type="match status" value="1"/>
</dbReference>
<evidence type="ECO:0000256" key="2">
    <source>
        <dbReference type="ARBA" id="ARBA00022747"/>
    </source>
</evidence>
<dbReference type="Gene3D" id="1.10.287.1120">
    <property type="entry name" value="Bipartite methylase S protein"/>
    <property type="match status" value="1"/>
</dbReference>
<evidence type="ECO:0000313" key="7">
    <source>
        <dbReference type="Proteomes" id="UP001205867"/>
    </source>
</evidence>
<evidence type="ECO:0000256" key="4">
    <source>
        <dbReference type="ARBA" id="ARBA00038652"/>
    </source>
</evidence>